<dbReference type="AlphaFoldDB" id="A0A0C3KRI7"/>
<evidence type="ECO:0000256" key="1">
    <source>
        <dbReference type="SAM" id="MobiDB-lite"/>
    </source>
</evidence>
<feature type="transmembrane region" description="Helical" evidence="2">
    <location>
        <begin position="157"/>
        <end position="179"/>
    </location>
</feature>
<evidence type="ECO:0000313" key="5">
    <source>
        <dbReference type="Proteomes" id="UP000054217"/>
    </source>
</evidence>
<dbReference type="EMBL" id="KN831948">
    <property type="protein sequence ID" value="KIO12172.1"/>
    <property type="molecule type" value="Genomic_DNA"/>
</dbReference>
<dbReference type="Proteomes" id="UP000054217">
    <property type="component" value="Unassembled WGS sequence"/>
</dbReference>
<evidence type="ECO:0000256" key="2">
    <source>
        <dbReference type="SAM" id="Phobius"/>
    </source>
</evidence>
<reference evidence="4 5" key="1">
    <citation type="submission" date="2014-04" db="EMBL/GenBank/DDBJ databases">
        <authorList>
            <consortium name="DOE Joint Genome Institute"/>
            <person name="Kuo A."/>
            <person name="Kohler A."/>
            <person name="Costa M.D."/>
            <person name="Nagy L.G."/>
            <person name="Floudas D."/>
            <person name="Copeland A."/>
            <person name="Barry K.W."/>
            <person name="Cichocki N."/>
            <person name="Veneault-Fourrey C."/>
            <person name="LaButti K."/>
            <person name="Lindquist E.A."/>
            <person name="Lipzen A."/>
            <person name="Lundell T."/>
            <person name="Morin E."/>
            <person name="Murat C."/>
            <person name="Sun H."/>
            <person name="Tunlid A."/>
            <person name="Henrissat B."/>
            <person name="Grigoriev I.V."/>
            <person name="Hibbett D.S."/>
            <person name="Martin F."/>
            <person name="Nordberg H.P."/>
            <person name="Cantor M.N."/>
            <person name="Hua S.X."/>
        </authorList>
    </citation>
    <scope>NUCLEOTIDE SEQUENCE [LARGE SCALE GENOMIC DNA]</scope>
    <source>
        <strain evidence="4 5">Marx 270</strain>
    </source>
</reference>
<keyword evidence="2" id="KW-1133">Transmembrane helix</keyword>
<feature type="transmembrane region" description="Helical" evidence="2">
    <location>
        <begin position="118"/>
        <end position="145"/>
    </location>
</feature>
<evidence type="ECO:0000313" key="4">
    <source>
        <dbReference type="EMBL" id="KIO12172.1"/>
    </source>
</evidence>
<dbReference type="OrthoDB" id="3265526at2759"/>
<feature type="transmembrane region" description="Helical" evidence="2">
    <location>
        <begin position="47"/>
        <end position="68"/>
    </location>
</feature>
<dbReference type="PANTHER" id="PTHR40465:SF1">
    <property type="entry name" value="DUF6534 DOMAIN-CONTAINING PROTEIN"/>
    <property type="match status" value="1"/>
</dbReference>
<evidence type="ECO:0000259" key="3">
    <source>
        <dbReference type="Pfam" id="PF20152"/>
    </source>
</evidence>
<feature type="transmembrane region" description="Helical" evidence="2">
    <location>
        <begin position="226"/>
        <end position="245"/>
    </location>
</feature>
<dbReference type="InterPro" id="IPR045339">
    <property type="entry name" value="DUF6534"/>
</dbReference>
<dbReference type="HOGENOM" id="CLU_046025_2_0_1"/>
<feature type="transmembrane region" description="Helical" evidence="2">
    <location>
        <begin position="88"/>
        <end position="106"/>
    </location>
</feature>
<dbReference type="PANTHER" id="PTHR40465">
    <property type="entry name" value="CHROMOSOME 1, WHOLE GENOME SHOTGUN SEQUENCE"/>
    <property type="match status" value="1"/>
</dbReference>
<protein>
    <recommendedName>
        <fullName evidence="3">DUF6534 domain-containing protein</fullName>
    </recommendedName>
</protein>
<feature type="transmembrane region" description="Helical" evidence="2">
    <location>
        <begin position="12"/>
        <end position="35"/>
    </location>
</feature>
<keyword evidence="5" id="KW-1185">Reference proteome</keyword>
<keyword evidence="2" id="KW-0472">Membrane</keyword>
<accession>A0A0C3KRI7</accession>
<feature type="region of interest" description="Disordered" evidence="1">
    <location>
        <begin position="284"/>
        <end position="306"/>
    </location>
</feature>
<dbReference type="STRING" id="870435.A0A0C3KRI7"/>
<feature type="compositionally biased region" description="Basic and acidic residues" evidence="1">
    <location>
        <begin position="285"/>
        <end position="300"/>
    </location>
</feature>
<reference evidence="5" key="2">
    <citation type="submission" date="2015-01" db="EMBL/GenBank/DDBJ databases">
        <title>Evolutionary Origins and Diversification of the Mycorrhizal Mutualists.</title>
        <authorList>
            <consortium name="DOE Joint Genome Institute"/>
            <consortium name="Mycorrhizal Genomics Consortium"/>
            <person name="Kohler A."/>
            <person name="Kuo A."/>
            <person name="Nagy L.G."/>
            <person name="Floudas D."/>
            <person name="Copeland A."/>
            <person name="Barry K.W."/>
            <person name="Cichocki N."/>
            <person name="Veneault-Fourrey C."/>
            <person name="LaButti K."/>
            <person name="Lindquist E.A."/>
            <person name="Lipzen A."/>
            <person name="Lundell T."/>
            <person name="Morin E."/>
            <person name="Murat C."/>
            <person name="Riley R."/>
            <person name="Ohm R."/>
            <person name="Sun H."/>
            <person name="Tunlid A."/>
            <person name="Henrissat B."/>
            <person name="Grigoriev I.V."/>
            <person name="Hibbett D.S."/>
            <person name="Martin F."/>
        </authorList>
    </citation>
    <scope>NUCLEOTIDE SEQUENCE [LARGE SCALE GENOMIC DNA]</scope>
    <source>
        <strain evidence="5">Marx 270</strain>
    </source>
</reference>
<organism evidence="4 5">
    <name type="scientific">Pisolithus tinctorius Marx 270</name>
    <dbReference type="NCBI Taxonomy" id="870435"/>
    <lineage>
        <taxon>Eukaryota</taxon>
        <taxon>Fungi</taxon>
        <taxon>Dikarya</taxon>
        <taxon>Basidiomycota</taxon>
        <taxon>Agaricomycotina</taxon>
        <taxon>Agaricomycetes</taxon>
        <taxon>Agaricomycetidae</taxon>
        <taxon>Boletales</taxon>
        <taxon>Sclerodermatineae</taxon>
        <taxon>Pisolithaceae</taxon>
        <taxon>Pisolithus</taxon>
    </lineage>
</organism>
<sequence>MVASAPQVFQGSFLIGLVINIFLHGLATTQVYLYLTIYKKDRFWLKSLIVILYLVDTFNCVVSIYYIYDALVTNFGDEANLTSGSWAFAAGTVSTGAVSVAVQHFFSWRVYMLTNNAFIMVAIVLCSLANLAGSLGVAVGLAISPGDFRHSDLQIEITVWLVGAVLADTIIAVSLGWHLGRHKHLYPALNSIINRILRMTVQTGVVTTIVAIINLACYLTDNLNTYMVFSIIVSKLYLNCMLSTLNARGTWRYDGSSEDGISHVRSSHPEVIVFQAQSTQSEVSVHVESHEMTDTDDKSSHSKRYI</sequence>
<dbReference type="Pfam" id="PF20152">
    <property type="entry name" value="DUF6534"/>
    <property type="match status" value="1"/>
</dbReference>
<name>A0A0C3KRI7_PISTI</name>
<proteinExistence type="predicted"/>
<gene>
    <name evidence="4" type="ORF">M404DRAFT_994141</name>
</gene>
<dbReference type="InParanoid" id="A0A0C3KRI7"/>
<feature type="transmembrane region" description="Helical" evidence="2">
    <location>
        <begin position="200"/>
        <end position="220"/>
    </location>
</feature>
<keyword evidence="2" id="KW-0812">Transmembrane</keyword>
<feature type="domain" description="DUF6534" evidence="3">
    <location>
        <begin position="164"/>
        <end position="249"/>
    </location>
</feature>